<feature type="region of interest" description="Disordered" evidence="1">
    <location>
        <begin position="520"/>
        <end position="558"/>
    </location>
</feature>
<dbReference type="AlphaFoldDB" id="G8NQA4"/>
<evidence type="ECO:0000256" key="2">
    <source>
        <dbReference type="SAM" id="Phobius"/>
    </source>
</evidence>
<keyword evidence="2" id="KW-0472">Membrane</keyword>
<dbReference type="Proteomes" id="UP000007113">
    <property type="component" value="Chromosome"/>
</dbReference>
<dbReference type="Pfam" id="PF13349">
    <property type="entry name" value="DUF4097"/>
    <property type="match status" value="1"/>
</dbReference>
<sequence>MSSYPPPSGQPPYPPPYNRNDWKAQQRALKQQARMQRTQTRLQMRAQRRGSIVGPLVILAVGIVFLLVQTGRLSWAHALDWYAGYWPFVMIGAGLILLAEWALDQYQAQHSSGPVRGTRALGGGVITLLVILAIVGACSRATKRGMEWKEHALGHGFTNWDHAFGDRHDADDSVAGSIPSGGMLTIHCPHGDVTVTGTSDDGQVHVNVHKQAYAWSDSDAEKKESQLQPTLKPDGANVLLEVPDVAGGQADLTVDVPHNTMLSITAGRGDVEVSDIHANVTLTANHGQVDLNGINGAVQTHVNDDDESVSAHSVNGIVTVEGRAGDITATDITGPVTLRGDFFGTTHLEHINGAISFQTSRTQFQAARLDGEFEVATGPELQADQILGPVVLNTRERNITLDRVQGNVQITNRDGSVDITNTSPLGQITVTNQHGSVSVGVPASAGFELNAQTKNGDIENDFGLTPMEKAEVNTLLKTVGHGGPQVKINTSDGDVTISKTTVAPLPPTAPAPPRITVTAPGVTVLSTAPKAPKAPKTPKSLRAPTTPPQPPVPPAPSM</sequence>
<reference evidence="5 6" key="1">
    <citation type="submission" date="2011-11" db="EMBL/GenBank/DDBJ databases">
        <title>Complete sequence of Granulicella mallensis MP5ACTX8.</title>
        <authorList>
            <consortium name="US DOE Joint Genome Institute"/>
            <person name="Lucas S."/>
            <person name="Copeland A."/>
            <person name="Lapidus A."/>
            <person name="Cheng J.-F."/>
            <person name="Goodwin L."/>
            <person name="Pitluck S."/>
            <person name="Peters L."/>
            <person name="Lu M."/>
            <person name="Detter J.C."/>
            <person name="Han C."/>
            <person name="Tapia R."/>
            <person name="Land M."/>
            <person name="Hauser L."/>
            <person name="Kyrpides N."/>
            <person name="Ivanova N."/>
            <person name="Mikhailova N."/>
            <person name="Pagani I."/>
            <person name="Rawat S."/>
            <person name="Mannisto M."/>
            <person name="Haggblom M."/>
            <person name="Woyke T."/>
        </authorList>
    </citation>
    <scope>NUCLEOTIDE SEQUENCE [LARGE SCALE GENOMIC DNA]</scope>
    <source>
        <strain evidence="6">ATCC BAA-1857 / DSM 23137 / MP5ACTX8</strain>
    </source>
</reference>
<feature type="region of interest" description="Disordered" evidence="1">
    <location>
        <begin position="1"/>
        <end position="20"/>
    </location>
</feature>
<feature type="domain" description="LiaF transmembrane" evidence="4">
    <location>
        <begin position="54"/>
        <end position="134"/>
    </location>
</feature>
<dbReference type="Pfam" id="PF22570">
    <property type="entry name" value="LiaF-TM"/>
    <property type="match status" value="1"/>
</dbReference>
<dbReference type="InterPro" id="IPR025164">
    <property type="entry name" value="Toastrack_DUF4097"/>
</dbReference>
<protein>
    <submittedName>
        <fullName evidence="5">Uncharacterized protein</fullName>
    </submittedName>
</protein>
<dbReference type="HOGENOM" id="CLU_506025_0_0_0"/>
<evidence type="ECO:0000313" key="6">
    <source>
        <dbReference type="Proteomes" id="UP000007113"/>
    </source>
</evidence>
<feature type="transmembrane region" description="Helical" evidence="2">
    <location>
        <begin position="120"/>
        <end position="137"/>
    </location>
</feature>
<accession>G8NQA4</accession>
<keyword evidence="6" id="KW-1185">Reference proteome</keyword>
<feature type="domain" description="DUF4097" evidence="3">
    <location>
        <begin position="189"/>
        <end position="497"/>
    </location>
</feature>
<dbReference type="STRING" id="682795.AciX8_0610"/>
<dbReference type="KEGG" id="gma:AciX8_0610"/>
<feature type="compositionally biased region" description="Pro residues" evidence="1">
    <location>
        <begin position="1"/>
        <end position="17"/>
    </location>
</feature>
<organism evidence="5 6">
    <name type="scientific">Granulicella mallensis (strain ATCC BAA-1857 / DSM 23137 / MP5ACTX8)</name>
    <dbReference type="NCBI Taxonomy" id="682795"/>
    <lineage>
        <taxon>Bacteria</taxon>
        <taxon>Pseudomonadati</taxon>
        <taxon>Acidobacteriota</taxon>
        <taxon>Terriglobia</taxon>
        <taxon>Terriglobales</taxon>
        <taxon>Acidobacteriaceae</taxon>
        <taxon>Granulicella</taxon>
    </lineage>
</organism>
<evidence type="ECO:0000313" key="5">
    <source>
        <dbReference type="EMBL" id="AEU34960.1"/>
    </source>
</evidence>
<evidence type="ECO:0000259" key="3">
    <source>
        <dbReference type="Pfam" id="PF13349"/>
    </source>
</evidence>
<dbReference type="RefSeq" id="WP_014263844.1">
    <property type="nucleotide sequence ID" value="NC_016631.1"/>
</dbReference>
<feature type="transmembrane region" description="Helical" evidence="2">
    <location>
        <begin position="81"/>
        <end position="99"/>
    </location>
</feature>
<feature type="transmembrane region" description="Helical" evidence="2">
    <location>
        <begin position="51"/>
        <end position="69"/>
    </location>
</feature>
<dbReference type="EMBL" id="CP003130">
    <property type="protein sequence ID" value="AEU34960.1"/>
    <property type="molecule type" value="Genomic_DNA"/>
</dbReference>
<dbReference type="OrthoDB" id="127291at2"/>
<dbReference type="eggNOG" id="COG3595">
    <property type="taxonomic scope" value="Bacteria"/>
</dbReference>
<keyword evidence="2" id="KW-0812">Transmembrane</keyword>
<gene>
    <name evidence="5" type="ordered locus">AciX8_0610</name>
</gene>
<feature type="compositionally biased region" description="Pro residues" evidence="1">
    <location>
        <begin position="545"/>
        <end position="558"/>
    </location>
</feature>
<proteinExistence type="predicted"/>
<name>G8NQA4_GRAMM</name>
<dbReference type="InterPro" id="IPR054331">
    <property type="entry name" value="LiaF_TM"/>
</dbReference>
<keyword evidence="2" id="KW-1133">Transmembrane helix</keyword>
<evidence type="ECO:0000259" key="4">
    <source>
        <dbReference type="Pfam" id="PF22570"/>
    </source>
</evidence>
<evidence type="ECO:0000256" key="1">
    <source>
        <dbReference type="SAM" id="MobiDB-lite"/>
    </source>
</evidence>